<dbReference type="OrthoDB" id="3357341at2759"/>
<dbReference type="AlphaFoldDB" id="A0A0H2S3U4"/>
<feature type="compositionally biased region" description="Basic and acidic residues" evidence="1">
    <location>
        <begin position="361"/>
        <end position="409"/>
    </location>
</feature>
<evidence type="ECO:0000256" key="1">
    <source>
        <dbReference type="SAM" id="MobiDB-lite"/>
    </source>
</evidence>
<feature type="compositionally biased region" description="Polar residues" evidence="1">
    <location>
        <begin position="433"/>
        <end position="446"/>
    </location>
</feature>
<proteinExistence type="predicted"/>
<accession>A0A0H2S3U4</accession>
<dbReference type="STRING" id="27342.A0A0H2S3U4"/>
<dbReference type="EMBL" id="KQ085996">
    <property type="protein sequence ID" value="KLO11621.1"/>
    <property type="molecule type" value="Genomic_DNA"/>
</dbReference>
<feature type="compositionally biased region" description="Pro residues" evidence="1">
    <location>
        <begin position="194"/>
        <end position="203"/>
    </location>
</feature>
<keyword evidence="3" id="KW-1185">Reference proteome</keyword>
<sequence length="484" mass="54235">MSLDQNLFTLNIRERPGDPRILELVDGHDTVHYRKERIDGSLYTFNVFDPLSESLLATVSAPAPSSKQKTIELHNPSVPVELKFSGSFFGSFRWSFSWEDHEFEWKREECHLIRKPDPPVLVAITKEPAGKIKTQSVQFMDYNLHRFDVNDRKGLEIVMLSALLSFQDYNESQRSNTRREESGSSSSQNVPRSAPAPPPPPAAPAAAAAREPPPRPPKTGVEMIAALQANNGVDNIVVFDEGAVHDYARYCSNMLQSDVALFIVIRSSSPETVPKVLQVVHQTKSILHASGEDDELYQYVQYDKDTPSGKKAPRIIKLDDGADKYQPPSSLTVHLSKIPMPELQPRMKAPDPIKVPPPPPLREEEKGKNKAREKEDKKKQKEREKREREEAEAARRRAKIKEQVPEGRHGRSTSPPARNRLAKPQQIRENRSSENLASTGGSSRSTPFLLPSWITSSANSPSNSNSYNKLFTSVRPSSTYGTGM</sequence>
<dbReference type="InParanoid" id="A0A0H2S3U4"/>
<feature type="region of interest" description="Disordered" evidence="1">
    <location>
        <begin position="171"/>
        <end position="219"/>
    </location>
</feature>
<protein>
    <submittedName>
        <fullName evidence="2">Uncharacterized protein</fullName>
    </submittedName>
</protein>
<feature type="compositionally biased region" description="Polar residues" evidence="1">
    <location>
        <begin position="469"/>
        <end position="484"/>
    </location>
</feature>
<name>A0A0H2S3U4_9AGAM</name>
<feature type="region of interest" description="Disordered" evidence="1">
    <location>
        <begin position="319"/>
        <end position="484"/>
    </location>
</feature>
<feature type="compositionally biased region" description="Low complexity" evidence="1">
    <location>
        <begin position="456"/>
        <end position="468"/>
    </location>
</feature>
<gene>
    <name evidence="2" type="ORF">SCHPADRAFT_905876</name>
</gene>
<evidence type="ECO:0000313" key="2">
    <source>
        <dbReference type="EMBL" id="KLO11621.1"/>
    </source>
</evidence>
<evidence type="ECO:0000313" key="3">
    <source>
        <dbReference type="Proteomes" id="UP000053477"/>
    </source>
</evidence>
<organism evidence="2 3">
    <name type="scientific">Schizopora paradoxa</name>
    <dbReference type="NCBI Taxonomy" id="27342"/>
    <lineage>
        <taxon>Eukaryota</taxon>
        <taxon>Fungi</taxon>
        <taxon>Dikarya</taxon>
        <taxon>Basidiomycota</taxon>
        <taxon>Agaricomycotina</taxon>
        <taxon>Agaricomycetes</taxon>
        <taxon>Hymenochaetales</taxon>
        <taxon>Schizoporaceae</taxon>
        <taxon>Schizopora</taxon>
    </lineage>
</organism>
<reference evidence="2 3" key="1">
    <citation type="submission" date="2015-04" db="EMBL/GenBank/DDBJ databases">
        <title>Complete genome sequence of Schizopora paradoxa KUC8140, a cosmopolitan wood degrader in East Asia.</title>
        <authorList>
            <consortium name="DOE Joint Genome Institute"/>
            <person name="Min B."/>
            <person name="Park H."/>
            <person name="Jang Y."/>
            <person name="Kim J.-J."/>
            <person name="Kim K.H."/>
            <person name="Pangilinan J."/>
            <person name="Lipzen A."/>
            <person name="Riley R."/>
            <person name="Grigoriev I.V."/>
            <person name="Spatafora J.W."/>
            <person name="Choi I.-G."/>
        </authorList>
    </citation>
    <scope>NUCLEOTIDE SEQUENCE [LARGE SCALE GENOMIC DNA]</scope>
    <source>
        <strain evidence="2 3">KUC8140</strain>
    </source>
</reference>
<dbReference type="Proteomes" id="UP000053477">
    <property type="component" value="Unassembled WGS sequence"/>
</dbReference>